<evidence type="ECO:0000256" key="1">
    <source>
        <dbReference type="ARBA" id="ARBA00022468"/>
    </source>
</evidence>
<dbReference type="InterPro" id="IPR018515">
    <property type="entry name" value="Tuberin-type_domain"/>
</dbReference>
<dbReference type="GO" id="GO:0005096">
    <property type="term" value="F:GTPase activator activity"/>
    <property type="evidence" value="ECO:0007669"/>
    <property type="project" value="UniProtKB-KW"/>
</dbReference>
<keyword evidence="1" id="KW-0343">GTPase activation</keyword>
<feature type="region of interest" description="Disordered" evidence="2">
    <location>
        <begin position="1596"/>
        <end position="1625"/>
    </location>
</feature>
<dbReference type="Gene3D" id="3.40.50.11210">
    <property type="entry name" value="Rap/Ran-GAP"/>
    <property type="match status" value="1"/>
</dbReference>
<dbReference type="Pfam" id="PF11864">
    <property type="entry name" value="DUF3384"/>
    <property type="match status" value="1"/>
</dbReference>
<organism evidence="4 5">
    <name type="scientific">Geranomyces variabilis</name>
    <dbReference type="NCBI Taxonomy" id="109894"/>
    <lineage>
        <taxon>Eukaryota</taxon>
        <taxon>Fungi</taxon>
        <taxon>Fungi incertae sedis</taxon>
        <taxon>Chytridiomycota</taxon>
        <taxon>Chytridiomycota incertae sedis</taxon>
        <taxon>Chytridiomycetes</taxon>
        <taxon>Spizellomycetales</taxon>
        <taxon>Powellomycetaceae</taxon>
        <taxon>Geranomyces</taxon>
    </lineage>
</organism>
<dbReference type="Proteomes" id="UP001212152">
    <property type="component" value="Unassembled WGS sequence"/>
</dbReference>
<name>A0AAD5TQ47_9FUNG</name>
<feature type="compositionally biased region" description="Basic and acidic residues" evidence="2">
    <location>
        <begin position="1612"/>
        <end position="1625"/>
    </location>
</feature>
<dbReference type="InterPro" id="IPR024584">
    <property type="entry name" value="Tuberin_N"/>
</dbReference>
<gene>
    <name evidence="4" type="primary">TSC2</name>
    <name evidence="4" type="ORF">HDU87_005896</name>
</gene>
<evidence type="ECO:0000256" key="2">
    <source>
        <dbReference type="SAM" id="MobiDB-lite"/>
    </source>
</evidence>
<dbReference type="GO" id="GO:0032007">
    <property type="term" value="P:negative regulation of TOR signaling"/>
    <property type="evidence" value="ECO:0007669"/>
    <property type="project" value="TreeGrafter"/>
</dbReference>
<protein>
    <submittedName>
        <fullName evidence="4">Tuberous sclerosis 2-like protein</fullName>
    </submittedName>
</protein>
<dbReference type="InterPro" id="IPR027107">
    <property type="entry name" value="Tuberin/Ral-act_asu"/>
</dbReference>
<dbReference type="PANTHER" id="PTHR10063:SF0">
    <property type="entry name" value="TUBERIN"/>
    <property type="match status" value="1"/>
</dbReference>
<dbReference type="InterPro" id="IPR000331">
    <property type="entry name" value="Rap/Ran_GAP_dom"/>
</dbReference>
<evidence type="ECO:0000313" key="5">
    <source>
        <dbReference type="Proteomes" id="UP001212152"/>
    </source>
</evidence>
<dbReference type="PANTHER" id="PTHR10063">
    <property type="entry name" value="TUBERIN"/>
    <property type="match status" value="1"/>
</dbReference>
<dbReference type="InterPro" id="IPR016024">
    <property type="entry name" value="ARM-type_fold"/>
</dbReference>
<dbReference type="EMBL" id="JADGJQ010000005">
    <property type="protein sequence ID" value="KAJ3183780.1"/>
    <property type="molecule type" value="Genomic_DNA"/>
</dbReference>
<accession>A0AAD5TQ47</accession>
<feature type="region of interest" description="Disordered" evidence="2">
    <location>
        <begin position="179"/>
        <end position="198"/>
    </location>
</feature>
<dbReference type="SUPFAM" id="SSF48371">
    <property type="entry name" value="ARM repeat"/>
    <property type="match status" value="1"/>
</dbReference>
<dbReference type="PROSITE" id="PS50085">
    <property type="entry name" value="RAPGAP"/>
    <property type="match status" value="1"/>
</dbReference>
<evidence type="ECO:0000259" key="3">
    <source>
        <dbReference type="PROSITE" id="PS50085"/>
    </source>
</evidence>
<feature type="region of interest" description="Disordered" evidence="2">
    <location>
        <begin position="1479"/>
        <end position="1509"/>
    </location>
</feature>
<dbReference type="GO" id="GO:0033596">
    <property type="term" value="C:TSC1-TSC2 complex"/>
    <property type="evidence" value="ECO:0007669"/>
    <property type="project" value="TreeGrafter"/>
</dbReference>
<dbReference type="SUPFAM" id="SSF111347">
    <property type="entry name" value="Rap/Ran-GAP"/>
    <property type="match status" value="1"/>
</dbReference>
<evidence type="ECO:0000313" key="4">
    <source>
        <dbReference type="EMBL" id="KAJ3183780.1"/>
    </source>
</evidence>
<sequence length="1625" mass="178987">MSNTLERLKQKFKSRAEGEHVVGATQGSLDDPLSQRLLTLCLRLDPAAAQSTASERVSEAIKELSVLAQSVDLSAELEDLWQLVQPFAVANGPDATRYAALEFLRACILSQHISTELFRLSLFRTLVSDHWGRGDLDIRLRTLRELTKDGRDLREVEQEIGDKLSQWLDALASLSSPAGSATAKAQPSTLTPASSTSSAEPQATWYSQVDLASIRELLALVVNVVKFSSICLQESQIINLLTAACYIASRSSDPNLIRDVMLLLDAVVRYGTVPRAALSVVTRTLCFAVNMNDSSQAAWQIMRNLLKSHRARHTMSELFSIVDPPPDSPATAVLQVRGAVFIIAMANWGSQRVKSLSYSLRYLLPYLQRATELHAESVDTEILLSLQQLISENKDTFSVLDWEAVADVLAGMGGHWETEHNESTTSSVLASKTSALRPKRLFFELYNDVLGSLMRFNFAEQGGNLPSWFTRIFLRLGPWLSEPTVLAFIEKSCNVAYYATFKDWVAALWILTETFYVLDKRPTLRHKMLLLLLHRYTPASALEQEEIFDAVIVPLIKHITRKTDPVTFGQMMTFLLGIAENCAQKHLTSIVEALVQCALNTESDAIASVLMLAELLSAMKSAQSAVAVKPGTAGLSEAMSCRAAHALFTVFQMCANKRGGDGCLLIYKYLVRLPTFPTAPRPVRLACLKYLTGMRSDAEYRIFIPPHITAEIQDFELTADTPPLSPAVEGHAASASNLALNLKCFNKPRGDVDTALGGGKGGQKDSSAAITEIDTRSMCLMPIAQHSAALLLTLTREEDWEVYSCILQGLASQLSNLHFFQAAGPQLTVLRGVFCDMIVGERAAATVKNLPSTVRKSDIYLTALNILTTLLAYRQFFTKEDQDKMLLAFQTGLYRWPSAAKNCMHAFTLALLELPQNMTKLLPGTLLKVSQMMSTAMAVHNLEFLATLAHLPSLRVNFTDADLKRVFVIALQYINTTTPTSSTSSTPTTASSSALSVYIVQLAYQVLLAWFITLKLPERKKYVPFIIHYLLLESNRRSSVLDENVELVLDMLIHNSFADCWSKPADAPRGSLVDKSAKLPSRTWVQGNSLMTSQVSAQPGWINLTIRRPSGVVSLSVRLENRLKSIAAPVNQLEAPVAFEQVMRHRRSSAGKKPPNIDDAAPTMLRRRDSDSASHTQWRKHLRSTSLTSISSFQSDLPTNMDASRVKSEMSIASSPADSVVTDYFSEDVGSFPRRPRSSSISSALYPEGLDLMMATHSPRHERRDDGTVPQSPTPRQIKDSALSAIRARSDTQPIDPGFIFAQLITYPNLEFNEPSILLPEDDGILRGISVLDRTPVLDLQKIGVVYVGPNQKLESEILSNTHGSRMYGYFLQSLGRLVRLKGCRDIYTGGLDTSEDFDGRHAIYAQDDLSQIIFHVVTLMPTLSHDPLCTSKKRHIGNDFVTIVWNESGFDYAFDTIPAQFNFVNIIIEPAGGQRVGATDLSAPQATGSAGADSAATASSANASRERAQRGSEAFANQFFKVYTKHKSDMPEYGPLCEAKLVSGAALATLVRQSAVHANIFSQIFQRSGGGDAHTSNARERLRQIKRIRDRALSTVGGGGSAARAVPGEPVDERETRLDFTRFT</sequence>
<dbReference type="Pfam" id="PF03542">
    <property type="entry name" value="Tuberin"/>
    <property type="match status" value="1"/>
</dbReference>
<dbReference type="GO" id="GO:0005634">
    <property type="term" value="C:nucleus"/>
    <property type="evidence" value="ECO:0007669"/>
    <property type="project" value="InterPro"/>
</dbReference>
<reference evidence="4" key="1">
    <citation type="submission" date="2020-05" db="EMBL/GenBank/DDBJ databases">
        <title>Phylogenomic resolution of chytrid fungi.</title>
        <authorList>
            <person name="Stajich J.E."/>
            <person name="Amses K."/>
            <person name="Simmons R."/>
            <person name="Seto K."/>
            <person name="Myers J."/>
            <person name="Bonds A."/>
            <person name="Quandt C.A."/>
            <person name="Barry K."/>
            <person name="Liu P."/>
            <person name="Grigoriev I."/>
            <person name="Longcore J.E."/>
            <person name="James T.Y."/>
        </authorList>
    </citation>
    <scope>NUCLEOTIDE SEQUENCE</scope>
    <source>
        <strain evidence="4">JEL0379</strain>
    </source>
</reference>
<feature type="domain" description="Rap-GAP" evidence="3">
    <location>
        <begin position="1329"/>
        <end position="1597"/>
    </location>
</feature>
<dbReference type="Pfam" id="PF02145">
    <property type="entry name" value="Rap_GAP"/>
    <property type="match status" value="1"/>
</dbReference>
<feature type="compositionally biased region" description="Low complexity" evidence="2">
    <location>
        <begin position="1487"/>
        <end position="1504"/>
    </location>
</feature>
<dbReference type="InterPro" id="IPR035974">
    <property type="entry name" value="Rap/Ran-GAP_sf"/>
</dbReference>
<proteinExistence type="predicted"/>
<dbReference type="GO" id="GO:0051056">
    <property type="term" value="P:regulation of small GTPase mediated signal transduction"/>
    <property type="evidence" value="ECO:0007669"/>
    <property type="project" value="InterPro"/>
</dbReference>
<keyword evidence="5" id="KW-1185">Reference proteome</keyword>
<comment type="caution">
    <text evidence="4">The sequence shown here is derived from an EMBL/GenBank/DDBJ whole genome shotgun (WGS) entry which is preliminary data.</text>
</comment>